<feature type="region of interest" description="Disordered" evidence="1">
    <location>
        <begin position="358"/>
        <end position="377"/>
    </location>
</feature>
<keyword evidence="5" id="KW-1185">Reference proteome</keyword>
<proteinExistence type="predicted"/>
<feature type="compositionally biased region" description="Polar residues" evidence="1">
    <location>
        <begin position="22"/>
        <end position="32"/>
    </location>
</feature>
<feature type="region of interest" description="Disordered" evidence="1">
    <location>
        <begin position="126"/>
        <end position="177"/>
    </location>
</feature>
<dbReference type="InterPro" id="IPR001005">
    <property type="entry name" value="SANT/Myb"/>
</dbReference>
<dbReference type="CDD" id="cd00167">
    <property type="entry name" value="SANT"/>
    <property type="match status" value="1"/>
</dbReference>
<comment type="caution">
    <text evidence="4">The sequence shown here is derived from an EMBL/GenBank/DDBJ whole genome shotgun (WGS) entry which is preliminary data.</text>
</comment>
<dbReference type="InterPro" id="IPR017930">
    <property type="entry name" value="Myb_dom"/>
</dbReference>
<reference evidence="4 5" key="1">
    <citation type="submission" date="2023-08" db="EMBL/GenBank/DDBJ databases">
        <title>Black Yeasts Isolated from many extreme environments.</title>
        <authorList>
            <person name="Coleine C."/>
            <person name="Stajich J.E."/>
            <person name="Selbmann L."/>
        </authorList>
    </citation>
    <scope>NUCLEOTIDE SEQUENCE [LARGE SCALE GENOMIC DNA]</scope>
    <source>
        <strain evidence="4 5">CCFEE 6328</strain>
    </source>
</reference>
<dbReference type="SMART" id="SM00717">
    <property type="entry name" value="SANT"/>
    <property type="match status" value="1"/>
</dbReference>
<organism evidence="4 5">
    <name type="scientific">Exophiala sideris</name>
    <dbReference type="NCBI Taxonomy" id="1016849"/>
    <lineage>
        <taxon>Eukaryota</taxon>
        <taxon>Fungi</taxon>
        <taxon>Dikarya</taxon>
        <taxon>Ascomycota</taxon>
        <taxon>Pezizomycotina</taxon>
        <taxon>Eurotiomycetes</taxon>
        <taxon>Chaetothyriomycetidae</taxon>
        <taxon>Chaetothyriales</taxon>
        <taxon>Herpotrichiellaceae</taxon>
        <taxon>Exophiala</taxon>
    </lineage>
</organism>
<dbReference type="Proteomes" id="UP001345691">
    <property type="component" value="Unassembled WGS sequence"/>
</dbReference>
<dbReference type="SUPFAM" id="SSF46689">
    <property type="entry name" value="Homeodomain-like"/>
    <property type="match status" value="1"/>
</dbReference>
<feature type="domain" description="HTH myb-type" evidence="3">
    <location>
        <begin position="504"/>
        <end position="557"/>
    </location>
</feature>
<feature type="region of interest" description="Disordered" evidence="1">
    <location>
        <begin position="1"/>
        <end position="67"/>
    </location>
</feature>
<feature type="region of interest" description="Disordered" evidence="1">
    <location>
        <begin position="225"/>
        <end position="281"/>
    </location>
</feature>
<dbReference type="Gene3D" id="1.10.10.60">
    <property type="entry name" value="Homeodomain-like"/>
    <property type="match status" value="1"/>
</dbReference>
<dbReference type="Pfam" id="PF00249">
    <property type="entry name" value="Myb_DNA-binding"/>
    <property type="match status" value="1"/>
</dbReference>
<feature type="region of interest" description="Disordered" evidence="1">
    <location>
        <begin position="468"/>
        <end position="511"/>
    </location>
</feature>
<feature type="compositionally biased region" description="Polar residues" evidence="1">
    <location>
        <begin position="149"/>
        <end position="159"/>
    </location>
</feature>
<evidence type="ECO:0000313" key="5">
    <source>
        <dbReference type="Proteomes" id="UP001345691"/>
    </source>
</evidence>
<evidence type="ECO:0000259" key="2">
    <source>
        <dbReference type="PROSITE" id="PS50090"/>
    </source>
</evidence>
<name>A0ABR0IV02_9EURO</name>
<protein>
    <recommendedName>
        <fullName evidence="6">Myb-like domain-containing protein</fullName>
    </recommendedName>
</protein>
<dbReference type="PROSITE" id="PS50090">
    <property type="entry name" value="MYB_LIKE"/>
    <property type="match status" value="1"/>
</dbReference>
<accession>A0ABR0IV02</accession>
<feature type="compositionally biased region" description="Polar residues" evidence="1">
    <location>
        <begin position="488"/>
        <end position="500"/>
    </location>
</feature>
<dbReference type="InterPro" id="IPR009057">
    <property type="entry name" value="Homeodomain-like_sf"/>
</dbReference>
<evidence type="ECO:0000259" key="3">
    <source>
        <dbReference type="PROSITE" id="PS51294"/>
    </source>
</evidence>
<gene>
    <name evidence="4" type="ORF">LTR69_011378</name>
</gene>
<evidence type="ECO:0008006" key="6">
    <source>
        <dbReference type="Google" id="ProtNLM"/>
    </source>
</evidence>
<evidence type="ECO:0000256" key="1">
    <source>
        <dbReference type="SAM" id="MobiDB-lite"/>
    </source>
</evidence>
<feature type="compositionally biased region" description="Polar residues" evidence="1">
    <location>
        <begin position="236"/>
        <end position="257"/>
    </location>
</feature>
<dbReference type="PROSITE" id="PS51294">
    <property type="entry name" value="HTH_MYB"/>
    <property type="match status" value="1"/>
</dbReference>
<feature type="domain" description="Myb-like" evidence="2">
    <location>
        <begin position="504"/>
        <end position="553"/>
    </location>
</feature>
<feature type="compositionally biased region" description="Polar residues" evidence="1">
    <location>
        <begin position="56"/>
        <end position="67"/>
    </location>
</feature>
<sequence length="561" mass="61519">MFPTEDPSKPRIRPKRHVHVESASSGVSSIRECTNEGEPPAIAPISDMPLQEHSHTTSVGRSESTNLEGRHPEISIHEMWRSSLHDGLGDGRISGGISLHDDFSLAQNDDHGLAEGLDDDLDSLFSGVPPDLEPSRTSVSDESLDGPVQNDTSQSTVTSDDFVITSPNDGFGRAGTRSPWTDVDAVDLTTRSNGPQLKLIGLPSSQRCFPSSRHKTRVGAVIHSRRPSARAERGASSAQLANVIQTPTGAGRRTTSPRPGGHVEHLSDRKRRYRSESELYSPDSRRVLVEAESNKTSSLSHQTLAEGSAAHFRRRENQFHKPDSKHGTVPIVGTPSSAHGPDSEQTLFSRGANLCCEDEPGPDLTLGEPSPTSAMPLDIEEPVNSHHEQEQHQGRLKSMSVRSVTPADAAFITAIIDSPADLQNVIHSPTAWALGCGVEPASLANISVQPLADLGWLLTATIPRRANGMNDLRRRRDGTGRRGRRSPDSNTSSDYCQSEGETGLRRTKRGQWTAEEDEDLRRWRHLGKSWSWIFDRFPERSEAAVRSRWFVVLAPRTRLDI</sequence>
<feature type="compositionally biased region" description="Basic and acidic residues" evidence="1">
    <location>
        <begin position="471"/>
        <end position="480"/>
    </location>
</feature>
<dbReference type="EMBL" id="JAVRRF010000059">
    <property type="protein sequence ID" value="KAK5048416.1"/>
    <property type="molecule type" value="Genomic_DNA"/>
</dbReference>
<evidence type="ECO:0000313" key="4">
    <source>
        <dbReference type="EMBL" id="KAK5048416.1"/>
    </source>
</evidence>